<proteinExistence type="predicted"/>
<dbReference type="InterPro" id="IPR050330">
    <property type="entry name" value="Bact_OuterMem_StrucFunc"/>
</dbReference>
<dbReference type="InterPro" id="IPR036737">
    <property type="entry name" value="OmpA-like_sf"/>
</dbReference>
<dbReference type="RefSeq" id="WP_013597869.1">
    <property type="nucleotide sequence ID" value="NC_015144.1"/>
</dbReference>
<feature type="domain" description="OmpA-like" evidence="3">
    <location>
        <begin position="164"/>
        <end position="287"/>
    </location>
</feature>
<sequence length="297" mass="33602">MKKGLFSLITLATFATCVPLKKYNDLEDRYYLLMQEKNNFEGKLSDLDNILTQKNEEIAQLQQELTNKQTELDEQQNAFEALAQDSSKELQDNIEKNRDLLNQLAKTRSDLTSKETELQAKIKRINELENLLAQQRKAIAKLKQSISDALRGFEGKGITVYEKNGQIYVSMENKLLFSTGKWDVRQEGISALVQLSSVLKKQNDLNILIEGHTDSVPYGAKQGDVQDNWDLSVMRATAVTKILQKDGVRPTQMTAAGRSKYIPIGDNATESGKAKNRRVEIIITPNLEKINKLLNQI</sequence>
<dbReference type="InterPro" id="IPR006665">
    <property type="entry name" value="OmpA-like"/>
</dbReference>
<dbReference type="PROSITE" id="PS51123">
    <property type="entry name" value="OMPA_2"/>
    <property type="match status" value="1"/>
</dbReference>
<accession>F0P0R4</accession>
<dbReference type="Gene3D" id="3.30.1330.60">
    <property type="entry name" value="OmpA-like domain"/>
    <property type="match status" value="1"/>
</dbReference>
<dbReference type="eggNOG" id="COG1360">
    <property type="taxonomic scope" value="Bacteria"/>
</dbReference>
<name>F0P0R4_WEEVC</name>
<organism evidence="4 5">
    <name type="scientific">Weeksella virosa (strain ATCC 43766 / DSM 16922 / JCM 21250 / CCUG 30538 / CDC 9751 / IAM 14551 / NBRC 16016 / NCTC 11634 / CL345/78)</name>
    <dbReference type="NCBI Taxonomy" id="865938"/>
    <lineage>
        <taxon>Bacteria</taxon>
        <taxon>Pseudomonadati</taxon>
        <taxon>Bacteroidota</taxon>
        <taxon>Flavobacteriia</taxon>
        <taxon>Flavobacteriales</taxon>
        <taxon>Weeksellaceae</taxon>
        <taxon>Weeksella</taxon>
    </lineage>
</organism>
<evidence type="ECO:0000313" key="5">
    <source>
        <dbReference type="Proteomes" id="UP000008641"/>
    </source>
</evidence>
<protein>
    <submittedName>
        <fullName evidence="4">OmpA/MotB domain protein</fullName>
    </submittedName>
</protein>
<dbReference type="CDD" id="cd07185">
    <property type="entry name" value="OmpA_C-like"/>
    <property type="match status" value="1"/>
</dbReference>
<dbReference type="SUPFAM" id="SSF103088">
    <property type="entry name" value="OmpA-like"/>
    <property type="match status" value="1"/>
</dbReference>
<dbReference type="KEGG" id="wvi:Weevi_0764"/>
<dbReference type="AlphaFoldDB" id="F0P0R4"/>
<gene>
    <name evidence="4" type="ordered locus">Weevi_0764</name>
</gene>
<feature type="coiled-coil region" evidence="2">
    <location>
        <begin position="44"/>
        <end position="145"/>
    </location>
</feature>
<evidence type="ECO:0000256" key="2">
    <source>
        <dbReference type="SAM" id="Coils"/>
    </source>
</evidence>
<evidence type="ECO:0000313" key="4">
    <source>
        <dbReference type="EMBL" id="ADX67478.1"/>
    </source>
</evidence>
<dbReference type="STRING" id="865938.Weevi_0764"/>
<evidence type="ECO:0000256" key="1">
    <source>
        <dbReference type="PROSITE-ProRule" id="PRU00473"/>
    </source>
</evidence>
<reference evidence="4 5" key="1">
    <citation type="journal article" date="2011" name="Stand. Genomic Sci.">
        <title>Complete genome sequence of Weeksella virosa type strain (9751).</title>
        <authorList>
            <person name="Lang E."/>
            <person name="Teshima H."/>
            <person name="Lucas S."/>
            <person name="Lapidus A."/>
            <person name="Hammon N."/>
            <person name="Deshpande S."/>
            <person name="Nolan M."/>
            <person name="Cheng J.F."/>
            <person name="Pitluck S."/>
            <person name="Liolios K."/>
            <person name="Pagani I."/>
            <person name="Mikhailova N."/>
            <person name="Ivanova N."/>
            <person name="Mavromatis K."/>
            <person name="Pati A."/>
            <person name="Tapia R."/>
            <person name="Han C."/>
            <person name="Goodwin L."/>
            <person name="Chen A."/>
            <person name="Palaniappan K."/>
            <person name="Land M."/>
            <person name="Hauser L."/>
            <person name="Chang Y.J."/>
            <person name="Jeffries C.D."/>
            <person name="Brambilla E.M."/>
            <person name="Kopitz M."/>
            <person name="Rohde M."/>
            <person name="Goker M."/>
            <person name="Tindall B.J."/>
            <person name="Detter J.C."/>
            <person name="Woyke T."/>
            <person name="Bristow J."/>
            <person name="Eisen J.A."/>
            <person name="Markowitz V."/>
            <person name="Hugenholtz P."/>
            <person name="Klenk H.P."/>
            <person name="Kyrpides N.C."/>
        </authorList>
    </citation>
    <scope>NUCLEOTIDE SEQUENCE [LARGE SCALE GENOMIC DNA]</scope>
    <source>
        <strain evidence="5">ATCC 43766 / DSM 16922 / JCM 21250 / NBRC 16016 / NCTC 11634 / CL345/78</strain>
    </source>
</reference>
<dbReference type="OrthoDB" id="9815217at2"/>
<dbReference type="HOGENOM" id="CLU_016890_14_0_10"/>
<keyword evidence="1" id="KW-0472">Membrane</keyword>
<keyword evidence="2" id="KW-0175">Coiled coil</keyword>
<dbReference type="EMBL" id="CP002455">
    <property type="protein sequence ID" value="ADX67478.1"/>
    <property type="molecule type" value="Genomic_DNA"/>
</dbReference>
<dbReference type="Proteomes" id="UP000008641">
    <property type="component" value="Chromosome"/>
</dbReference>
<reference evidence="5" key="2">
    <citation type="journal article" date="2011" name="Stand. Genomic Sci.">
        <title>Complete genome sequence of Weeksella virosa type strain (9751T).</title>
        <authorList>
            <person name="Lang E."/>
            <person name="Teshima H."/>
            <person name="Lucas S."/>
            <person name="Lapidus A."/>
            <person name="Hammon N."/>
            <person name="Deshpande S."/>
            <person name="Nolan M."/>
            <person name="Cheng J."/>
            <person name="Pitluck S."/>
            <person name="Liolios K."/>
            <person name="Pagani I."/>
            <person name="Mikhailova N."/>
            <person name="Ivanova N."/>
            <person name="Mavromatis K."/>
            <person name="Pati A."/>
            <person name="Tapia R."/>
            <person name="Han C."/>
            <person name="Goodwin L."/>
            <person name="Chen A."/>
            <person name="Palaniappan K."/>
            <person name="Land M."/>
            <person name="Hauser L."/>
            <person name="Chang Y."/>
            <person name="Jeffries C."/>
            <person name="Brambilla E."/>
            <person name="Kopitz M."/>
            <person name="Rohde M."/>
            <person name="Goker M."/>
            <person name="Tindall B."/>
            <person name="Detter J."/>
            <person name="Woyke T."/>
            <person name="Bristow J."/>
            <person name="Eisen J."/>
            <person name="Markowitz V."/>
            <person name="Hugenholtz P."/>
            <person name="Klenk H."/>
            <person name="Kyrpides N."/>
        </authorList>
    </citation>
    <scope>NUCLEOTIDE SEQUENCE [LARGE SCALE GENOMIC DNA]</scope>
    <source>
        <strain evidence="5">ATCC 43766 / DSM 16922 / JCM 21250 / NBRC 16016 / NCTC 11634 / CL345/78</strain>
    </source>
</reference>
<dbReference type="Pfam" id="PF00691">
    <property type="entry name" value="OmpA"/>
    <property type="match status" value="1"/>
</dbReference>
<dbReference type="PANTHER" id="PTHR30329">
    <property type="entry name" value="STATOR ELEMENT OF FLAGELLAR MOTOR COMPLEX"/>
    <property type="match status" value="1"/>
</dbReference>
<dbReference type="PANTHER" id="PTHR30329:SF21">
    <property type="entry name" value="LIPOPROTEIN YIAD-RELATED"/>
    <property type="match status" value="1"/>
</dbReference>
<keyword evidence="5" id="KW-1185">Reference proteome</keyword>
<evidence type="ECO:0000259" key="3">
    <source>
        <dbReference type="PROSITE" id="PS51123"/>
    </source>
</evidence>
<dbReference type="GO" id="GO:0016020">
    <property type="term" value="C:membrane"/>
    <property type="evidence" value="ECO:0007669"/>
    <property type="project" value="UniProtKB-UniRule"/>
</dbReference>